<dbReference type="CDD" id="cd19944">
    <property type="entry name" value="NirB_Fer2_BFD-like_2"/>
    <property type="match status" value="1"/>
</dbReference>
<evidence type="ECO:0000259" key="20">
    <source>
        <dbReference type="Pfam" id="PF07992"/>
    </source>
</evidence>
<dbReference type="SUPFAM" id="SSF55124">
    <property type="entry name" value="Nitrite/Sulfite reductase N-terminal domain-like"/>
    <property type="match status" value="1"/>
</dbReference>
<dbReference type="InterPro" id="IPR006066">
    <property type="entry name" value="NO2/SO3_Rdtase_FeS/sirohaem_BS"/>
</dbReference>
<dbReference type="PRINTS" id="PR00368">
    <property type="entry name" value="FADPNR"/>
</dbReference>
<evidence type="ECO:0000256" key="1">
    <source>
        <dbReference type="ARBA" id="ARBA00001974"/>
    </source>
</evidence>
<comment type="cofactor">
    <cofactor evidence="1 15">
        <name>FAD</name>
        <dbReference type="ChEBI" id="CHEBI:57692"/>
    </cofactor>
</comment>
<dbReference type="GO" id="GO:0106316">
    <property type="term" value="F:nitrite reductase (NADH) activity"/>
    <property type="evidence" value="ECO:0007669"/>
    <property type="project" value="UniProtKB-EC"/>
</dbReference>
<comment type="cofactor">
    <cofactor evidence="14">
        <name>[2Fe-2S] cluster</name>
        <dbReference type="ChEBI" id="CHEBI:190135"/>
    </cofactor>
</comment>
<dbReference type="Pfam" id="PF07992">
    <property type="entry name" value="Pyr_redox_2"/>
    <property type="match status" value="1"/>
</dbReference>
<comment type="similarity">
    <text evidence="3">Belongs to the nitrite and sulfite reductase 4Fe-4S domain family.</text>
</comment>
<feature type="binding site" evidence="16">
    <location>
        <position position="646"/>
    </location>
    <ligand>
        <name>[4Fe-4S] cluster</name>
        <dbReference type="ChEBI" id="CHEBI:49883"/>
    </ligand>
</feature>
<feature type="binding site" evidence="16">
    <location>
        <position position="684"/>
    </location>
    <ligand>
        <name>[4Fe-4S] cluster</name>
        <dbReference type="ChEBI" id="CHEBI:49883"/>
    </ligand>
</feature>
<dbReference type="Proteomes" id="UP000544107">
    <property type="component" value="Unassembled WGS sequence"/>
</dbReference>
<dbReference type="SUPFAM" id="SSF51905">
    <property type="entry name" value="FAD/NAD(P)-binding domain"/>
    <property type="match status" value="2"/>
</dbReference>
<keyword evidence="4 16" id="KW-0004">4Fe-4S</keyword>
<feature type="domain" description="BFD-like [2Fe-2S]-binding" evidence="19">
    <location>
        <begin position="420"/>
        <end position="467"/>
    </location>
</feature>
<feature type="domain" description="Nitrite/Sulfite reductase ferredoxin-like" evidence="18">
    <location>
        <begin position="558"/>
        <end position="621"/>
    </location>
</feature>
<dbReference type="FunFam" id="3.50.50.60:FF:000033">
    <property type="entry name" value="Nitrite reductase [NAD(P)H], large subunit"/>
    <property type="match status" value="1"/>
</dbReference>
<dbReference type="OrthoDB" id="9768666at2"/>
<evidence type="ECO:0000256" key="13">
    <source>
        <dbReference type="ARBA" id="ARBA00023063"/>
    </source>
</evidence>
<dbReference type="GO" id="GO:0042128">
    <property type="term" value="P:nitrate assimilation"/>
    <property type="evidence" value="ECO:0007669"/>
    <property type="project" value="UniProtKB-UniRule"/>
</dbReference>
<dbReference type="EMBL" id="MKIN01000021">
    <property type="protein sequence ID" value="OLP49985.1"/>
    <property type="molecule type" value="Genomic_DNA"/>
</dbReference>
<dbReference type="InterPro" id="IPR041575">
    <property type="entry name" value="Rubredoxin_C"/>
</dbReference>
<keyword evidence="24" id="KW-1185">Reference proteome</keyword>
<evidence type="ECO:0000256" key="8">
    <source>
        <dbReference type="ARBA" id="ARBA00022723"/>
    </source>
</evidence>
<evidence type="ECO:0000256" key="11">
    <source>
        <dbReference type="ARBA" id="ARBA00023004"/>
    </source>
</evidence>
<keyword evidence="13 15" id="KW-0534">Nitrate assimilation</keyword>
<keyword evidence="7" id="KW-0001">2Fe-2S</keyword>
<dbReference type="RefSeq" id="WP_075613876.1">
    <property type="nucleotide sequence ID" value="NZ_JACIED010000003.1"/>
</dbReference>
<dbReference type="GO" id="GO:0051537">
    <property type="term" value="F:2 iron, 2 sulfur cluster binding"/>
    <property type="evidence" value="ECO:0007669"/>
    <property type="project" value="UniProtKB-KW"/>
</dbReference>
<feature type="binding site" evidence="16">
    <location>
        <position position="680"/>
    </location>
    <ligand>
        <name>[4Fe-4S] cluster</name>
        <dbReference type="ChEBI" id="CHEBI:49883"/>
    </ligand>
</feature>
<evidence type="ECO:0000313" key="23">
    <source>
        <dbReference type="EMBL" id="OLP49985.1"/>
    </source>
</evidence>
<dbReference type="Proteomes" id="UP000185598">
    <property type="component" value="Unassembled WGS sequence"/>
</dbReference>
<name>A0A1Q9A5Y1_9HYPH</name>
<dbReference type="EMBL" id="JACIED010000003">
    <property type="protein sequence ID" value="MBB4008912.1"/>
    <property type="molecule type" value="Genomic_DNA"/>
</dbReference>
<comment type="caution">
    <text evidence="23">The sequence shown here is derived from an EMBL/GenBank/DDBJ whole genome shotgun (WGS) entry which is preliminary data.</text>
</comment>
<dbReference type="InterPro" id="IPR005117">
    <property type="entry name" value="NiRdtase/SiRdtase_haem-b_fer"/>
</dbReference>
<dbReference type="InterPro" id="IPR036136">
    <property type="entry name" value="Nit/Sulf_reduc_fer-like_dom_sf"/>
</dbReference>
<evidence type="ECO:0000259" key="18">
    <source>
        <dbReference type="Pfam" id="PF03460"/>
    </source>
</evidence>
<dbReference type="PIRSF" id="PIRSF037149">
    <property type="entry name" value="NirB"/>
    <property type="match status" value="1"/>
</dbReference>
<evidence type="ECO:0000313" key="22">
    <source>
        <dbReference type="EMBL" id="MBB4008912.1"/>
    </source>
</evidence>
<evidence type="ECO:0000256" key="4">
    <source>
        <dbReference type="ARBA" id="ARBA00022485"/>
    </source>
</evidence>
<evidence type="ECO:0000256" key="5">
    <source>
        <dbReference type="ARBA" id="ARBA00022617"/>
    </source>
</evidence>
<evidence type="ECO:0000256" key="2">
    <source>
        <dbReference type="ARBA" id="ARBA00005096"/>
    </source>
</evidence>
<evidence type="ECO:0000313" key="24">
    <source>
        <dbReference type="Proteomes" id="UP000185598"/>
    </source>
</evidence>
<dbReference type="GO" id="GO:0050661">
    <property type="term" value="F:NADP binding"/>
    <property type="evidence" value="ECO:0007669"/>
    <property type="project" value="UniProtKB-UniRule"/>
</dbReference>
<dbReference type="PROSITE" id="PS00365">
    <property type="entry name" value="NIR_SIR"/>
    <property type="match status" value="1"/>
</dbReference>
<dbReference type="PANTHER" id="PTHR43809:SF1">
    <property type="entry name" value="NITRITE REDUCTASE (NADH) LARGE SUBUNIT"/>
    <property type="match status" value="1"/>
</dbReference>
<sequence length="816" mass="88669">MAQKLVIIGNGMAPGRMLEHLFEQAPGLYDVTIFNAEPRVNYDRIMLSPVLSGEKTFEDIIIHGDGWYIANNVTLYKGHRITAIDRNARTVTSDHGVTESYDKLVIATGSVPFIIPVPGKDLPGVITYRDLDDVDAMLLAAQSREKAIVIGGGLLGLEAAAGLALRGMDVTVLHVMPTLMERQLDPAAGYLLQKAVEERGIKVITKANTKRILGTDRVEGIELDDGTIIPATLVVMAVGIRPNAGLAKEAGLAVNRGIVVDAGMHTSDGDIFAVGECAEVDGMVYGLVAPLYEMARVAASHLSGDTKPAFVHSDTPTKLKVTGINLFSLGDFADGDDREEIVLRDATAGIYKRVVIKDNRIIGTVLYGETSDGAWFNDLKKKGTDISAMRDTLIFGQSYQGGTPLDPMAAVAALPDDAEICGCNGVCKGKIVTSITSKGLTALDEVRAHTKASASCGSCTGLVEQLMSLTLGDAYNPAAVTPMCTCTELGHDDVRRLIKAKGLKTIPAVMQELEWKTSCGCAKCRPALNYYLVCDWPDEYADDYQSRFINERVHANIQKDGTYSVVPRMWGGVTSAAELRAIADVVDKFEIPMVKVTGGQRIDLLGIEKENLPAVWADLGKAGFVSGQAYAKGLRTVKTCVGEQWCRFGTQDSTGFGIKLEKFMWGSWTPAKLKLAVSGCPRNCAEATCKDIGVICVDSGFEIHFAGAAGLDIKGTEVLGLVKTEEEALEHIVALTQMYREQARYLERIYKWAKRIGYDEVRRQIMDDGDKRRAYFDRFVFSQKFAQVDPWSERVSGKDKHEFKPMATIGHAQAAE</sequence>
<evidence type="ECO:0000256" key="16">
    <source>
        <dbReference type="PIRSR" id="PIRSR037149-1"/>
    </source>
</evidence>
<evidence type="ECO:0000256" key="10">
    <source>
        <dbReference type="ARBA" id="ARBA00023002"/>
    </source>
</evidence>
<dbReference type="InterPro" id="IPR023753">
    <property type="entry name" value="FAD/NAD-binding_dom"/>
</dbReference>
<organism evidence="23 24">
    <name type="scientific">Allorhizobium taibaishanense</name>
    <dbReference type="NCBI Taxonomy" id="887144"/>
    <lineage>
        <taxon>Bacteria</taxon>
        <taxon>Pseudomonadati</taxon>
        <taxon>Pseudomonadota</taxon>
        <taxon>Alphaproteobacteria</taxon>
        <taxon>Hyphomicrobiales</taxon>
        <taxon>Rhizobiaceae</taxon>
        <taxon>Rhizobium/Agrobacterium group</taxon>
        <taxon>Allorhizobium</taxon>
    </lineage>
</organism>
<comment type="pathway">
    <text evidence="2">Nitrogen metabolism; nitrate reduction (assimilation).</text>
</comment>
<keyword evidence="10 22" id="KW-0560">Oxidoreductase</keyword>
<dbReference type="GO" id="GO:0020037">
    <property type="term" value="F:heme binding"/>
    <property type="evidence" value="ECO:0007669"/>
    <property type="project" value="InterPro"/>
</dbReference>
<dbReference type="InterPro" id="IPR006067">
    <property type="entry name" value="NO2/SO3_Rdtase_4Fe4S_dom"/>
</dbReference>
<dbReference type="STRING" id="887144.BJF91_11580"/>
<keyword evidence="12 16" id="KW-0411">Iron-sulfur</keyword>
<dbReference type="PANTHER" id="PTHR43809">
    <property type="entry name" value="NITRITE REDUCTASE (NADH) LARGE SUBUNIT"/>
    <property type="match status" value="1"/>
</dbReference>
<reference evidence="23 24" key="1">
    <citation type="submission" date="2016-09" db="EMBL/GenBank/DDBJ databases">
        <title>Rhizobium oryziradicis sp. nov., isolated from the root of rice.</title>
        <authorList>
            <person name="Zhao J."/>
            <person name="Zhang X."/>
        </authorList>
    </citation>
    <scope>NUCLEOTIDE SEQUENCE [LARGE SCALE GENOMIC DNA]</scope>
    <source>
        <strain evidence="23 24">14971</strain>
    </source>
</reference>
<evidence type="ECO:0000256" key="14">
    <source>
        <dbReference type="ARBA" id="ARBA00034078"/>
    </source>
</evidence>
<protein>
    <submittedName>
        <fullName evidence="22">Nitrite reductase (NADH) large subunit</fullName>
        <ecNumber evidence="22">1.7.1.15</ecNumber>
    </submittedName>
    <submittedName>
        <fullName evidence="23">Nitrite reductase large subunit</fullName>
    </submittedName>
</protein>
<dbReference type="AlphaFoldDB" id="A0A1Q9A5Y1"/>
<dbReference type="Pfam" id="PF18267">
    <property type="entry name" value="Rubredoxin_C"/>
    <property type="match status" value="1"/>
</dbReference>
<dbReference type="InterPro" id="IPR012744">
    <property type="entry name" value="Nitri_red_NirB"/>
</dbReference>
<dbReference type="SUPFAM" id="SSF56014">
    <property type="entry name" value="Nitrite and sulphite reductase 4Fe-4S domain-like"/>
    <property type="match status" value="1"/>
</dbReference>
<dbReference type="Pfam" id="PF01077">
    <property type="entry name" value="NIR_SIR"/>
    <property type="match status" value="1"/>
</dbReference>
<dbReference type="Pfam" id="PF03460">
    <property type="entry name" value="NIR_SIR_ferr"/>
    <property type="match status" value="1"/>
</dbReference>
<evidence type="ECO:0000259" key="17">
    <source>
        <dbReference type="Pfam" id="PF01077"/>
    </source>
</evidence>
<evidence type="ECO:0000259" key="21">
    <source>
        <dbReference type="Pfam" id="PF18267"/>
    </source>
</evidence>
<feature type="binding site" evidence="16">
    <location>
        <position position="640"/>
    </location>
    <ligand>
        <name>[4Fe-4S] cluster</name>
        <dbReference type="ChEBI" id="CHEBI:49883"/>
    </ligand>
</feature>
<dbReference type="GO" id="GO:0050660">
    <property type="term" value="F:flavin adenine dinucleotide binding"/>
    <property type="evidence" value="ECO:0007669"/>
    <property type="project" value="UniProtKB-UniRule"/>
</dbReference>
<dbReference type="InterPro" id="IPR036188">
    <property type="entry name" value="FAD/NAD-bd_sf"/>
</dbReference>
<dbReference type="Pfam" id="PF04324">
    <property type="entry name" value="Fer2_BFD"/>
    <property type="match status" value="2"/>
</dbReference>
<evidence type="ECO:0000259" key="19">
    <source>
        <dbReference type="Pfam" id="PF04324"/>
    </source>
</evidence>
<dbReference type="UniPathway" id="UPA00653"/>
<dbReference type="InterPro" id="IPR016156">
    <property type="entry name" value="FAD/NAD-linked_Rdtase_dimer_sf"/>
</dbReference>
<gene>
    <name evidence="23" type="ORF">BJF91_11580</name>
    <name evidence="22" type="ORF">GGQ71_003192</name>
</gene>
<keyword evidence="5 16" id="KW-0349">Heme</keyword>
<dbReference type="GO" id="GO:0046872">
    <property type="term" value="F:metal ion binding"/>
    <property type="evidence" value="ECO:0007669"/>
    <property type="project" value="UniProtKB-KW"/>
</dbReference>
<keyword evidence="9 15" id="KW-0274">FAD</keyword>
<dbReference type="GO" id="GO:0051539">
    <property type="term" value="F:4 iron, 4 sulfur cluster binding"/>
    <property type="evidence" value="ECO:0007669"/>
    <property type="project" value="UniProtKB-KW"/>
</dbReference>
<dbReference type="InterPro" id="IPR041854">
    <property type="entry name" value="BFD-like_2Fe2S-bd_dom_sf"/>
</dbReference>
<evidence type="ECO:0000313" key="25">
    <source>
        <dbReference type="Proteomes" id="UP000544107"/>
    </source>
</evidence>
<evidence type="ECO:0000256" key="9">
    <source>
        <dbReference type="ARBA" id="ARBA00022827"/>
    </source>
</evidence>
<evidence type="ECO:0000256" key="7">
    <source>
        <dbReference type="ARBA" id="ARBA00022714"/>
    </source>
</evidence>
<reference evidence="22 25" key="2">
    <citation type="submission" date="2020-08" db="EMBL/GenBank/DDBJ databases">
        <title>Genomic Encyclopedia of Type Strains, Phase IV (KMG-IV): sequencing the most valuable type-strain genomes for metagenomic binning, comparative biology and taxonomic classification.</title>
        <authorList>
            <person name="Goeker M."/>
        </authorList>
    </citation>
    <scope>NUCLEOTIDE SEQUENCE [LARGE SCALE GENOMIC DNA]</scope>
    <source>
        <strain evidence="22 25">DSM 100021</strain>
    </source>
</reference>
<dbReference type="Gene3D" id="3.30.390.30">
    <property type="match status" value="1"/>
</dbReference>
<dbReference type="InterPro" id="IPR045854">
    <property type="entry name" value="NO2/SO3_Rdtase_4Fe4S_sf"/>
</dbReference>
<dbReference type="NCBIfam" id="TIGR02374">
    <property type="entry name" value="nitri_red_nirB"/>
    <property type="match status" value="1"/>
</dbReference>
<dbReference type="InterPro" id="IPR007419">
    <property type="entry name" value="BFD-like_2Fe2S-bd_dom"/>
</dbReference>
<feature type="binding site" description="axial binding residue" evidence="16">
    <location>
        <position position="684"/>
    </location>
    <ligand>
        <name>siroheme</name>
        <dbReference type="ChEBI" id="CHEBI:60052"/>
    </ligand>
    <ligandPart>
        <name>Fe</name>
        <dbReference type="ChEBI" id="CHEBI:18248"/>
    </ligandPart>
</feature>
<keyword evidence="11 16" id="KW-0408">Iron</keyword>
<keyword evidence="6 15" id="KW-0285">Flavoprotein</keyword>
<feature type="domain" description="FAD/NAD(P)-binding" evidence="20">
    <location>
        <begin position="4"/>
        <end position="289"/>
    </location>
</feature>
<accession>A0A1Q9A5Y1</accession>
<dbReference type="PRINTS" id="PR00411">
    <property type="entry name" value="PNDRDTASEI"/>
</dbReference>
<evidence type="ECO:0000256" key="3">
    <source>
        <dbReference type="ARBA" id="ARBA00010429"/>
    </source>
</evidence>
<feature type="domain" description="NADH-rubredoxin oxidoreductase C-terminal" evidence="21">
    <location>
        <begin position="317"/>
        <end position="382"/>
    </location>
</feature>
<dbReference type="Gene3D" id="3.50.50.60">
    <property type="entry name" value="FAD/NAD(P)-binding domain"/>
    <property type="match status" value="2"/>
</dbReference>
<proteinExistence type="inferred from homology"/>
<dbReference type="PRINTS" id="PR00397">
    <property type="entry name" value="SIROHAEM"/>
</dbReference>
<evidence type="ECO:0000256" key="6">
    <source>
        <dbReference type="ARBA" id="ARBA00022630"/>
    </source>
</evidence>
<evidence type="ECO:0000256" key="15">
    <source>
        <dbReference type="PIRNR" id="PIRNR037149"/>
    </source>
</evidence>
<evidence type="ECO:0000256" key="12">
    <source>
        <dbReference type="ARBA" id="ARBA00023014"/>
    </source>
</evidence>
<dbReference type="EC" id="1.7.1.15" evidence="22"/>
<dbReference type="Gene3D" id="3.30.413.10">
    <property type="entry name" value="Sulfite Reductase Hemoprotein, domain 1"/>
    <property type="match status" value="1"/>
</dbReference>
<dbReference type="CDD" id="cd19943">
    <property type="entry name" value="NirB_Fer2_BFD-like_1"/>
    <property type="match status" value="1"/>
</dbReference>
<dbReference type="InterPro" id="IPR017121">
    <property type="entry name" value="Nitrite_Rdtase_lsu"/>
</dbReference>
<comment type="cofactor">
    <cofactor evidence="16">
        <name>[4Fe-4S] cluster</name>
        <dbReference type="ChEBI" id="CHEBI:49883"/>
    </cofactor>
    <text evidence="16">Binds 1 [4Fe-4S] cluster per subunit.</text>
</comment>
<dbReference type="Gene3D" id="1.10.10.1100">
    <property type="entry name" value="BFD-like [2Fe-2S]-binding domain"/>
    <property type="match status" value="1"/>
</dbReference>
<feature type="domain" description="BFD-like [2Fe-2S]-binding" evidence="19">
    <location>
        <begin position="483"/>
        <end position="532"/>
    </location>
</feature>
<feature type="domain" description="Nitrite/sulphite reductase 4Fe-4S" evidence="17">
    <location>
        <begin position="631"/>
        <end position="767"/>
    </location>
</feature>
<comment type="cofactor">
    <cofactor evidence="16">
        <name>siroheme</name>
        <dbReference type="ChEBI" id="CHEBI:60052"/>
    </cofactor>
    <text evidence="16">Binds 1 siroheme per subunit.</text>
</comment>
<keyword evidence="8 16" id="KW-0479">Metal-binding</keyword>
<dbReference type="InterPro" id="IPR052034">
    <property type="entry name" value="NasD-like"/>
</dbReference>